<dbReference type="EMBL" id="JADPRT010000004">
    <property type="protein sequence ID" value="MBF9068490.1"/>
    <property type="molecule type" value="Genomic_DNA"/>
</dbReference>
<sequence length="280" mass="29683">MPFAEKIRRAARERARRAASQLVHRGWGFVREAGAISAERPGPLRFAELGAFTKLAFPQGTIFNEQAIAVGCYCIIGERVSVSAGFAPGLQLGPEPIVRIGDGCVIGRDSNIVGHQSIVIEDNVWTGPSVYISDQNHSYDDPALPIGKQWPRNEPVRIGAGSWIGTGAVILPGADIGRNVVVAANSVVRGTVPDHSVVAGAPAKPVRRWTEAEGWQPPIRTAPPRAIPEGITHEQLVALIGWDLRLPTESGESAGSVGPVDGRDAVEADGPRDADPDPVS</sequence>
<dbReference type="Gene3D" id="2.160.10.10">
    <property type="entry name" value="Hexapeptide repeat proteins"/>
    <property type="match status" value="1"/>
</dbReference>
<dbReference type="Pfam" id="PF14602">
    <property type="entry name" value="Hexapep_2"/>
    <property type="match status" value="1"/>
</dbReference>
<dbReference type="Proteomes" id="UP000657385">
    <property type="component" value="Unassembled WGS sequence"/>
</dbReference>
<dbReference type="SUPFAM" id="SSF51161">
    <property type="entry name" value="Trimeric LpxA-like enzymes"/>
    <property type="match status" value="1"/>
</dbReference>
<accession>A0A931B7T9</accession>
<keyword evidence="2" id="KW-0808">Transferase</keyword>
<feature type="region of interest" description="Disordered" evidence="4">
    <location>
        <begin position="250"/>
        <end position="280"/>
    </location>
</feature>
<evidence type="ECO:0000313" key="5">
    <source>
        <dbReference type="EMBL" id="MBF9068490.1"/>
    </source>
</evidence>
<evidence type="ECO:0000256" key="1">
    <source>
        <dbReference type="ARBA" id="ARBA00007274"/>
    </source>
</evidence>
<dbReference type="PROSITE" id="PS00101">
    <property type="entry name" value="HEXAPEP_TRANSFERASES"/>
    <property type="match status" value="1"/>
</dbReference>
<reference evidence="5" key="1">
    <citation type="submission" date="2020-11" db="EMBL/GenBank/DDBJ databases">
        <title>Isolation and identification of active actinomycetes.</title>
        <authorList>
            <person name="Yu B."/>
        </authorList>
    </citation>
    <scope>NUCLEOTIDE SEQUENCE</scope>
    <source>
        <strain evidence="5">NEAU-YB345</strain>
    </source>
</reference>
<name>A0A931B7T9_9ACTN</name>
<keyword evidence="5" id="KW-0012">Acyltransferase</keyword>
<evidence type="ECO:0000256" key="2">
    <source>
        <dbReference type="ARBA" id="ARBA00022679"/>
    </source>
</evidence>
<protein>
    <submittedName>
        <fullName evidence="5">Acyltransferase</fullName>
    </submittedName>
</protein>
<comment type="caution">
    <text evidence="5">The sequence shown here is derived from an EMBL/GenBank/DDBJ whole genome shotgun (WGS) entry which is preliminary data.</text>
</comment>
<proteinExistence type="inferred from homology"/>
<dbReference type="AlphaFoldDB" id="A0A931B7T9"/>
<dbReference type="InterPro" id="IPR018357">
    <property type="entry name" value="Hexapep_transf_CS"/>
</dbReference>
<evidence type="ECO:0000256" key="3">
    <source>
        <dbReference type="ARBA" id="ARBA00022737"/>
    </source>
</evidence>
<comment type="similarity">
    <text evidence="1">Belongs to the transferase hexapeptide repeat family.</text>
</comment>
<keyword evidence="6" id="KW-1185">Reference proteome</keyword>
<dbReference type="PANTHER" id="PTHR23416:SF23">
    <property type="entry name" value="ACETYLTRANSFERASE C18B11.09C-RELATED"/>
    <property type="match status" value="1"/>
</dbReference>
<dbReference type="InterPro" id="IPR051159">
    <property type="entry name" value="Hexapeptide_acetyltransf"/>
</dbReference>
<organism evidence="5 6">
    <name type="scientific">Streptacidiphilus fuscans</name>
    <dbReference type="NCBI Taxonomy" id="2789292"/>
    <lineage>
        <taxon>Bacteria</taxon>
        <taxon>Bacillati</taxon>
        <taxon>Actinomycetota</taxon>
        <taxon>Actinomycetes</taxon>
        <taxon>Kitasatosporales</taxon>
        <taxon>Streptomycetaceae</taxon>
        <taxon>Streptacidiphilus</taxon>
    </lineage>
</organism>
<dbReference type="PANTHER" id="PTHR23416">
    <property type="entry name" value="SIALIC ACID SYNTHASE-RELATED"/>
    <property type="match status" value="1"/>
</dbReference>
<keyword evidence="3" id="KW-0677">Repeat</keyword>
<gene>
    <name evidence="5" type="ORF">I2501_10650</name>
</gene>
<dbReference type="GO" id="GO:0005829">
    <property type="term" value="C:cytosol"/>
    <property type="evidence" value="ECO:0007669"/>
    <property type="project" value="TreeGrafter"/>
</dbReference>
<dbReference type="GO" id="GO:0008374">
    <property type="term" value="F:O-acyltransferase activity"/>
    <property type="evidence" value="ECO:0007669"/>
    <property type="project" value="TreeGrafter"/>
</dbReference>
<dbReference type="InterPro" id="IPR001451">
    <property type="entry name" value="Hexapep"/>
</dbReference>
<dbReference type="RefSeq" id="WP_196193683.1">
    <property type="nucleotide sequence ID" value="NZ_JADPRT010000004.1"/>
</dbReference>
<feature type="compositionally biased region" description="Basic and acidic residues" evidence="4">
    <location>
        <begin position="261"/>
        <end position="280"/>
    </location>
</feature>
<dbReference type="CDD" id="cd04647">
    <property type="entry name" value="LbH_MAT_like"/>
    <property type="match status" value="1"/>
</dbReference>
<evidence type="ECO:0000313" key="6">
    <source>
        <dbReference type="Proteomes" id="UP000657385"/>
    </source>
</evidence>
<dbReference type="InterPro" id="IPR011004">
    <property type="entry name" value="Trimer_LpxA-like_sf"/>
</dbReference>
<dbReference type="Pfam" id="PF00132">
    <property type="entry name" value="Hexapep"/>
    <property type="match status" value="1"/>
</dbReference>
<evidence type="ECO:0000256" key="4">
    <source>
        <dbReference type="SAM" id="MobiDB-lite"/>
    </source>
</evidence>